<dbReference type="AlphaFoldDB" id="A0A0F9J132"/>
<dbReference type="PROSITE" id="PS50893">
    <property type="entry name" value="ABC_TRANSPORTER_2"/>
    <property type="match status" value="1"/>
</dbReference>
<dbReference type="InterPro" id="IPR015855">
    <property type="entry name" value="ABC_transpr_MalK-like"/>
</dbReference>
<reference evidence="5" key="1">
    <citation type="journal article" date="2015" name="Nature">
        <title>Complex archaea that bridge the gap between prokaryotes and eukaryotes.</title>
        <authorList>
            <person name="Spang A."/>
            <person name="Saw J.H."/>
            <person name="Jorgensen S.L."/>
            <person name="Zaremba-Niedzwiedzka K."/>
            <person name="Martijn J."/>
            <person name="Lind A.E."/>
            <person name="van Eijk R."/>
            <person name="Schleper C."/>
            <person name="Guy L."/>
            <person name="Ettema T.J."/>
        </authorList>
    </citation>
    <scope>NUCLEOTIDE SEQUENCE</scope>
</reference>
<name>A0A0F9J132_9ZZZZ</name>
<dbReference type="Pfam" id="PF00005">
    <property type="entry name" value="ABC_tran"/>
    <property type="match status" value="1"/>
</dbReference>
<gene>
    <name evidence="5" type="ORF">LCGC14_1512490</name>
</gene>
<dbReference type="PANTHER" id="PTHR43875">
    <property type="entry name" value="MALTODEXTRIN IMPORT ATP-BINDING PROTEIN MSMX"/>
    <property type="match status" value="1"/>
</dbReference>
<dbReference type="Pfam" id="PF17912">
    <property type="entry name" value="OB_MalK"/>
    <property type="match status" value="1"/>
</dbReference>
<dbReference type="FunFam" id="3.40.50.300:FF:000042">
    <property type="entry name" value="Maltose/maltodextrin ABC transporter, ATP-binding protein"/>
    <property type="match status" value="1"/>
</dbReference>
<evidence type="ECO:0000259" key="4">
    <source>
        <dbReference type="PROSITE" id="PS50893"/>
    </source>
</evidence>
<dbReference type="InterPro" id="IPR008995">
    <property type="entry name" value="Mo/tungstate-bd_C_term_dom"/>
</dbReference>
<proteinExistence type="predicted"/>
<dbReference type="GO" id="GO:0055052">
    <property type="term" value="C:ATP-binding cassette (ABC) transporter complex, substrate-binding subunit-containing"/>
    <property type="evidence" value="ECO:0007669"/>
    <property type="project" value="TreeGrafter"/>
</dbReference>
<keyword evidence="2" id="KW-0547">Nucleotide-binding</keyword>
<sequence>MAQIELENVTKRFGNTTAVKNLSIQIQDQEFFALLGPTGAGKTTTLRCIAGLEKPEQGNIHIDQQNVTHWGPAERDVALVFQYYSLYPHYTVRQNLEFPLKSKIRKTIPAQIKQKVSEVARTLQIDHLLDRKTDKLSGGEMQRVAIGRAIVRDPKIFLMDEPLSNLDAKLREGLRAELKGLQMNLGATFLYVTHDQVEAMTMGERIGVLKKGELVQIGTPYDVYNNPVNTYVATFVGTPTMNLFQGFIEKKRVCIQKELFEFELDPPTLQHLDGFAGEITVGIRPEDLSASQTHGLEGRIYGIENMGMGKIITLKIGDHLLKISADAKQEAQIDAPFRFQLKQEKLHFFNTETGENLLKKS</sequence>
<dbReference type="Gene3D" id="2.40.50.140">
    <property type="entry name" value="Nucleic acid-binding proteins"/>
    <property type="match status" value="1"/>
</dbReference>
<dbReference type="SUPFAM" id="SSF52540">
    <property type="entry name" value="P-loop containing nucleoside triphosphate hydrolases"/>
    <property type="match status" value="1"/>
</dbReference>
<feature type="domain" description="ABC transporter" evidence="4">
    <location>
        <begin position="4"/>
        <end position="236"/>
    </location>
</feature>
<dbReference type="CDD" id="cd03301">
    <property type="entry name" value="ABC_MalK_N"/>
    <property type="match status" value="1"/>
</dbReference>
<dbReference type="GO" id="GO:0005524">
    <property type="term" value="F:ATP binding"/>
    <property type="evidence" value="ECO:0007669"/>
    <property type="project" value="UniProtKB-KW"/>
</dbReference>
<keyword evidence="3" id="KW-0067">ATP-binding</keyword>
<evidence type="ECO:0000256" key="2">
    <source>
        <dbReference type="ARBA" id="ARBA00022741"/>
    </source>
</evidence>
<dbReference type="InterPro" id="IPR027417">
    <property type="entry name" value="P-loop_NTPase"/>
</dbReference>
<dbReference type="Gene3D" id="2.40.50.100">
    <property type="match status" value="1"/>
</dbReference>
<evidence type="ECO:0000256" key="1">
    <source>
        <dbReference type="ARBA" id="ARBA00022448"/>
    </source>
</evidence>
<dbReference type="InterPro" id="IPR012340">
    <property type="entry name" value="NA-bd_OB-fold"/>
</dbReference>
<evidence type="ECO:0000313" key="5">
    <source>
        <dbReference type="EMBL" id="KKM63334.1"/>
    </source>
</evidence>
<dbReference type="InterPro" id="IPR003593">
    <property type="entry name" value="AAA+_ATPase"/>
</dbReference>
<dbReference type="InterPro" id="IPR017871">
    <property type="entry name" value="ABC_transporter-like_CS"/>
</dbReference>
<organism evidence="5">
    <name type="scientific">marine sediment metagenome</name>
    <dbReference type="NCBI Taxonomy" id="412755"/>
    <lineage>
        <taxon>unclassified sequences</taxon>
        <taxon>metagenomes</taxon>
        <taxon>ecological metagenomes</taxon>
    </lineage>
</organism>
<keyword evidence="1" id="KW-0813">Transport</keyword>
<comment type="caution">
    <text evidence="5">The sequence shown here is derived from an EMBL/GenBank/DDBJ whole genome shotgun (WGS) entry which is preliminary data.</text>
</comment>
<dbReference type="GO" id="GO:0008643">
    <property type="term" value="P:carbohydrate transport"/>
    <property type="evidence" value="ECO:0007669"/>
    <property type="project" value="InterPro"/>
</dbReference>
<dbReference type="PANTHER" id="PTHR43875:SF1">
    <property type="entry name" value="OSMOPROTECTIVE COMPOUNDS UPTAKE ATP-BINDING PROTEIN GGTA"/>
    <property type="match status" value="1"/>
</dbReference>
<dbReference type="GO" id="GO:0140359">
    <property type="term" value="F:ABC-type transporter activity"/>
    <property type="evidence" value="ECO:0007669"/>
    <property type="project" value="InterPro"/>
</dbReference>
<dbReference type="SMART" id="SM00382">
    <property type="entry name" value="AAA"/>
    <property type="match status" value="1"/>
</dbReference>
<dbReference type="SUPFAM" id="SSF50331">
    <property type="entry name" value="MOP-like"/>
    <property type="match status" value="1"/>
</dbReference>
<dbReference type="PROSITE" id="PS00211">
    <property type="entry name" value="ABC_TRANSPORTER_1"/>
    <property type="match status" value="1"/>
</dbReference>
<dbReference type="InterPro" id="IPR040582">
    <property type="entry name" value="OB_MalK-like"/>
</dbReference>
<dbReference type="EMBL" id="LAZR01011117">
    <property type="protein sequence ID" value="KKM63334.1"/>
    <property type="molecule type" value="Genomic_DNA"/>
</dbReference>
<evidence type="ECO:0000256" key="3">
    <source>
        <dbReference type="ARBA" id="ARBA00022840"/>
    </source>
</evidence>
<dbReference type="InterPro" id="IPR003439">
    <property type="entry name" value="ABC_transporter-like_ATP-bd"/>
</dbReference>
<protein>
    <recommendedName>
        <fullName evidence="4">ABC transporter domain-containing protein</fullName>
    </recommendedName>
</protein>
<accession>A0A0F9J132</accession>
<dbReference type="GO" id="GO:0016887">
    <property type="term" value="F:ATP hydrolysis activity"/>
    <property type="evidence" value="ECO:0007669"/>
    <property type="project" value="InterPro"/>
</dbReference>
<dbReference type="Gene3D" id="3.40.50.300">
    <property type="entry name" value="P-loop containing nucleotide triphosphate hydrolases"/>
    <property type="match status" value="1"/>
</dbReference>
<dbReference type="InterPro" id="IPR047641">
    <property type="entry name" value="ABC_transpr_MalK/UgpC-like"/>
</dbReference>